<keyword evidence="4 8" id="KW-0812">Transmembrane</keyword>
<accession>A0A1U6IQC2</accession>
<dbReference type="InterPro" id="IPR039426">
    <property type="entry name" value="TonB-dep_rcpt-like"/>
</dbReference>
<dbReference type="AlphaFoldDB" id="A0A1U6IQC2"/>
<dbReference type="InterPro" id="IPR036942">
    <property type="entry name" value="Beta-barrel_TonB_sf"/>
</dbReference>
<feature type="region of interest" description="Disordered" evidence="10">
    <location>
        <begin position="271"/>
        <end position="298"/>
    </location>
</feature>
<evidence type="ECO:0000259" key="13">
    <source>
        <dbReference type="Pfam" id="PF07715"/>
    </source>
</evidence>
<protein>
    <submittedName>
        <fullName evidence="14">Iron complex outermembrane recepter protein</fullName>
    </submittedName>
</protein>
<feature type="chain" id="PRO_5012007373" evidence="11">
    <location>
        <begin position="24"/>
        <end position="722"/>
    </location>
</feature>
<dbReference type="Gene3D" id="2.40.170.20">
    <property type="entry name" value="TonB-dependent receptor, beta-barrel domain"/>
    <property type="match status" value="1"/>
</dbReference>
<keyword evidence="5 9" id="KW-0798">TonB box</keyword>
<dbReference type="RefSeq" id="WP_079731776.1">
    <property type="nucleotide sequence ID" value="NZ_FVZE01000011.1"/>
</dbReference>
<sequence length="722" mass="77712">MTVKFRHALLVLPMAVGAAPAFAQNAANFDAKADGPIIVTAARTELPANALPMTIDVLDNATLAQQVAIGGSVVDAVSALTPSFSPTRQKLSGAGETLRGRSPLYAINGIPQTAPLRDGARDGFTIDPFFVDRVEVIYGSNALQGIGGTGGIVNQVTVGPAQHDGISGRVLVQGNADTGFSSDGIGGKVAGLIGWRGGRFDATVGAAFHKRGVYYDGKGRRIGADLTQGETQDSRSWSVFGRFGYALSDTARLDLMLSRFELEGEGDYVPENGDYTIDRPTTSVRGTPPGKSATNRTESAALTLTDSDLWGGSLMAQLFWNRSRDTYGGEPVIAGEQFIATFQDASIAPIGTLFDQSQNRSRKYGGKLSYERKVPGLEALTATLGLDVLYDATEQRLIATDRSWVPPTDYRSIAPFAQFNLALLDDKLRFAGGVRYEDVKISIDDYTTLASYGGFAVSGGTPKFSDTLFNGGVILEPVAGLRAYASYAEGYTVPDVGRIARAVNSAGVDIDDYVNISPIVSNNREIGMEAKRGPLDASAAYFWSTSKNGSLLVRTGGVFEVQRQRVEIEGIEINLSARTPVPGLTLSAGYAHLEGRTDGSNDGIDKVDRDLDGANISPDRLNLAASYRSGPFSARVQTLLFLSRKFERTPANFNETYAFDGYDVTDISLRYETGFGALTLAAQNIFDTFYIDYYTQTVRPTDNAHFFAGRGRNFTFGWDYRF</sequence>
<comment type="subcellular location">
    <subcellularLocation>
        <location evidence="1 8">Cell outer membrane</location>
        <topology evidence="1 8">Multi-pass membrane protein</topology>
    </subcellularLocation>
</comment>
<feature type="domain" description="TonB-dependent receptor plug" evidence="13">
    <location>
        <begin position="50"/>
        <end position="152"/>
    </location>
</feature>
<dbReference type="InterPro" id="IPR000531">
    <property type="entry name" value="Beta-barrel_TonB"/>
</dbReference>
<evidence type="ECO:0000256" key="1">
    <source>
        <dbReference type="ARBA" id="ARBA00004571"/>
    </source>
</evidence>
<keyword evidence="11" id="KW-0732">Signal</keyword>
<dbReference type="PANTHER" id="PTHR30069">
    <property type="entry name" value="TONB-DEPENDENT OUTER MEMBRANE RECEPTOR"/>
    <property type="match status" value="1"/>
</dbReference>
<gene>
    <name evidence="14" type="ORF">SAMN06295987_11128</name>
</gene>
<keyword evidence="6 8" id="KW-0472">Membrane</keyword>
<evidence type="ECO:0000256" key="4">
    <source>
        <dbReference type="ARBA" id="ARBA00022692"/>
    </source>
</evidence>
<keyword evidence="2 8" id="KW-0813">Transport</keyword>
<dbReference type="Proteomes" id="UP000190989">
    <property type="component" value="Unassembled WGS sequence"/>
</dbReference>
<name>A0A1U6IQC2_9SPHN</name>
<keyword evidence="7 8" id="KW-0998">Cell outer membrane</keyword>
<evidence type="ECO:0000256" key="7">
    <source>
        <dbReference type="ARBA" id="ARBA00023237"/>
    </source>
</evidence>
<dbReference type="Gene3D" id="2.170.130.10">
    <property type="entry name" value="TonB-dependent receptor, plug domain"/>
    <property type="match status" value="1"/>
</dbReference>
<dbReference type="Pfam" id="PF07715">
    <property type="entry name" value="Plug"/>
    <property type="match status" value="1"/>
</dbReference>
<dbReference type="CDD" id="cd01347">
    <property type="entry name" value="ligand_gated_channel"/>
    <property type="match status" value="1"/>
</dbReference>
<evidence type="ECO:0000313" key="15">
    <source>
        <dbReference type="Proteomes" id="UP000190989"/>
    </source>
</evidence>
<evidence type="ECO:0000256" key="11">
    <source>
        <dbReference type="SAM" id="SignalP"/>
    </source>
</evidence>
<evidence type="ECO:0000256" key="2">
    <source>
        <dbReference type="ARBA" id="ARBA00022448"/>
    </source>
</evidence>
<evidence type="ECO:0000259" key="12">
    <source>
        <dbReference type="Pfam" id="PF00593"/>
    </source>
</evidence>
<comment type="similarity">
    <text evidence="8 9">Belongs to the TonB-dependent receptor family.</text>
</comment>
<evidence type="ECO:0000256" key="5">
    <source>
        <dbReference type="ARBA" id="ARBA00023077"/>
    </source>
</evidence>
<dbReference type="PROSITE" id="PS52016">
    <property type="entry name" value="TONB_DEPENDENT_REC_3"/>
    <property type="match status" value="1"/>
</dbReference>
<dbReference type="GO" id="GO:0015344">
    <property type="term" value="F:siderophore uptake transmembrane transporter activity"/>
    <property type="evidence" value="ECO:0007669"/>
    <property type="project" value="TreeGrafter"/>
</dbReference>
<dbReference type="EMBL" id="FVZE01000011">
    <property type="protein sequence ID" value="SLK10251.1"/>
    <property type="molecule type" value="Genomic_DNA"/>
</dbReference>
<evidence type="ECO:0000256" key="6">
    <source>
        <dbReference type="ARBA" id="ARBA00023136"/>
    </source>
</evidence>
<dbReference type="InterPro" id="IPR012910">
    <property type="entry name" value="Plug_dom"/>
</dbReference>
<keyword evidence="15" id="KW-1185">Reference proteome</keyword>
<organism evidence="14 15">
    <name type="scientific">Novosphingobium mathurense</name>
    <dbReference type="NCBI Taxonomy" id="428990"/>
    <lineage>
        <taxon>Bacteria</taxon>
        <taxon>Pseudomonadati</taxon>
        <taxon>Pseudomonadota</taxon>
        <taxon>Alphaproteobacteria</taxon>
        <taxon>Sphingomonadales</taxon>
        <taxon>Sphingomonadaceae</taxon>
        <taxon>Novosphingobium</taxon>
    </lineage>
</organism>
<evidence type="ECO:0000256" key="3">
    <source>
        <dbReference type="ARBA" id="ARBA00022452"/>
    </source>
</evidence>
<keyword evidence="3 8" id="KW-1134">Transmembrane beta strand</keyword>
<evidence type="ECO:0000313" key="14">
    <source>
        <dbReference type="EMBL" id="SLK10251.1"/>
    </source>
</evidence>
<dbReference type="STRING" id="428990.SAMN06295987_11128"/>
<dbReference type="Pfam" id="PF00593">
    <property type="entry name" value="TonB_dep_Rec_b-barrel"/>
    <property type="match status" value="1"/>
</dbReference>
<evidence type="ECO:0000256" key="10">
    <source>
        <dbReference type="SAM" id="MobiDB-lite"/>
    </source>
</evidence>
<evidence type="ECO:0000256" key="9">
    <source>
        <dbReference type="RuleBase" id="RU003357"/>
    </source>
</evidence>
<evidence type="ECO:0000256" key="8">
    <source>
        <dbReference type="PROSITE-ProRule" id="PRU01360"/>
    </source>
</evidence>
<reference evidence="15" key="1">
    <citation type="submission" date="2017-02" db="EMBL/GenBank/DDBJ databases">
        <authorList>
            <person name="Varghese N."/>
            <person name="Submissions S."/>
        </authorList>
    </citation>
    <scope>NUCLEOTIDE SEQUENCE [LARGE SCALE GENOMIC DNA]</scope>
    <source>
        <strain evidence="15">SM117</strain>
    </source>
</reference>
<dbReference type="GO" id="GO:0009279">
    <property type="term" value="C:cell outer membrane"/>
    <property type="evidence" value="ECO:0007669"/>
    <property type="project" value="UniProtKB-SubCell"/>
</dbReference>
<dbReference type="PANTHER" id="PTHR30069:SF42">
    <property type="entry name" value="FERRIC AEROBACTIN RECEPTOR"/>
    <property type="match status" value="1"/>
</dbReference>
<dbReference type="GO" id="GO:0044718">
    <property type="term" value="P:siderophore transmembrane transport"/>
    <property type="evidence" value="ECO:0007669"/>
    <property type="project" value="TreeGrafter"/>
</dbReference>
<dbReference type="InterPro" id="IPR037066">
    <property type="entry name" value="Plug_dom_sf"/>
</dbReference>
<feature type="signal peptide" evidence="11">
    <location>
        <begin position="1"/>
        <end position="23"/>
    </location>
</feature>
<feature type="domain" description="TonB-dependent receptor-like beta-barrel" evidence="12">
    <location>
        <begin position="243"/>
        <end position="685"/>
    </location>
</feature>
<proteinExistence type="inferred from homology"/>
<dbReference type="SUPFAM" id="SSF56935">
    <property type="entry name" value="Porins"/>
    <property type="match status" value="1"/>
</dbReference>